<dbReference type="EMBL" id="JALDYZ010000001">
    <property type="protein sequence ID" value="MDI7920768.1"/>
    <property type="molecule type" value="Genomic_DNA"/>
</dbReference>
<reference evidence="2" key="1">
    <citation type="submission" date="2022-03" db="EMBL/GenBank/DDBJ databases">
        <title>Fererhizobium litorale gen. nov., sp. nov., isolated from sandy sediments of the Sea of Japan seashore.</title>
        <authorList>
            <person name="Romanenko L."/>
            <person name="Kurilenko V."/>
            <person name="Otstavnykh N."/>
            <person name="Svetashev V."/>
            <person name="Tekutyeva L."/>
            <person name="Isaeva M."/>
            <person name="Mikhailov V."/>
        </authorList>
    </citation>
    <scope>NUCLEOTIDE SEQUENCE</scope>
    <source>
        <strain evidence="2">KMM 9576</strain>
    </source>
</reference>
<keyword evidence="1" id="KW-1133">Transmembrane helix</keyword>
<feature type="transmembrane region" description="Helical" evidence="1">
    <location>
        <begin position="325"/>
        <end position="348"/>
    </location>
</feature>
<evidence type="ECO:0000256" key="1">
    <source>
        <dbReference type="SAM" id="Phobius"/>
    </source>
</evidence>
<gene>
    <name evidence="2" type="ORF">MRS75_01575</name>
</gene>
<keyword evidence="1" id="KW-0472">Membrane</keyword>
<proteinExistence type="predicted"/>
<feature type="transmembrane region" description="Helical" evidence="1">
    <location>
        <begin position="70"/>
        <end position="89"/>
    </location>
</feature>
<keyword evidence="1" id="KW-0812">Transmembrane</keyword>
<evidence type="ECO:0000313" key="3">
    <source>
        <dbReference type="Proteomes" id="UP001161580"/>
    </source>
</evidence>
<feature type="transmembrane region" description="Helical" evidence="1">
    <location>
        <begin position="260"/>
        <end position="279"/>
    </location>
</feature>
<feature type="transmembrane region" description="Helical" evidence="1">
    <location>
        <begin position="39"/>
        <end position="58"/>
    </location>
</feature>
<accession>A0AAE3QB67</accession>
<dbReference type="RefSeq" id="WP_311784933.1">
    <property type="nucleotide sequence ID" value="NZ_JALDYY010000001.1"/>
</dbReference>
<name>A0AAE3QB67_9HYPH</name>
<feature type="transmembrane region" description="Helical" evidence="1">
    <location>
        <begin position="12"/>
        <end position="33"/>
    </location>
</feature>
<comment type="caution">
    <text evidence="2">The sequence shown here is derived from an EMBL/GenBank/DDBJ whole genome shotgun (WGS) entry which is preliminary data.</text>
</comment>
<feature type="transmembrane region" description="Helical" evidence="1">
    <location>
        <begin position="360"/>
        <end position="388"/>
    </location>
</feature>
<dbReference type="Proteomes" id="UP001161580">
    <property type="component" value="Unassembled WGS sequence"/>
</dbReference>
<feature type="transmembrane region" description="Helical" evidence="1">
    <location>
        <begin position="119"/>
        <end position="139"/>
    </location>
</feature>
<dbReference type="AlphaFoldDB" id="A0AAE3QB67"/>
<feature type="transmembrane region" description="Helical" evidence="1">
    <location>
        <begin position="95"/>
        <end position="112"/>
    </location>
</feature>
<keyword evidence="3" id="KW-1185">Reference proteome</keyword>
<protein>
    <recommendedName>
        <fullName evidence="4">Polymerase</fullName>
    </recommendedName>
</protein>
<evidence type="ECO:0000313" key="2">
    <source>
        <dbReference type="EMBL" id="MDI7920768.1"/>
    </source>
</evidence>
<feature type="transmembrane region" description="Helical" evidence="1">
    <location>
        <begin position="223"/>
        <end position="254"/>
    </location>
</feature>
<sequence>MTTAAENQKVDRFVVFVVLAAVLYNGVLAIINASVAPLAFSHVALTEITILAAALVFILRKGIYARDLSILLYLLFTFALTVYVSVVNGAPLVDYFRNILIVFCFALVGTSANAQTVKLAFRVACGLVLVVLLMEIFTIDLYENLFYPMKYFENTRGLEQVSFGGSKLFQNAQRIDGRFSFGIIDHRASSLFLEQVSLANFSGALMIFAISFWNLLKRGDRVLVLATIGLILVTNDSRSMLIFALVCFGGYFIFPRMPTYLTALYMPLIIIAGFLVFLIKPDAQGDTLDGRVVLTVSKLVDLDIPAALGLFAARATEFADSGYLYVIYGGTVFGLLAFWLFVTFYAAGDTGPQRRCAHSLSVFIFMNMMIGGTAIFSIKVAGLLWLLVGHLKFANAGRTVEARASGSAGAGIGPAAGRSA</sequence>
<evidence type="ECO:0008006" key="4">
    <source>
        <dbReference type="Google" id="ProtNLM"/>
    </source>
</evidence>
<organism evidence="2 3">
    <name type="scientific">Ferirhizobium litorale</name>
    <dbReference type="NCBI Taxonomy" id="2927786"/>
    <lineage>
        <taxon>Bacteria</taxon>
        <taxon>Pseudomonadati</taxon>
        <taxon>Pseudomonadota</taxon>
        <taxon>Alphaproteobacteria</taxon>
        <taxon>Hyphomicrobiales</taxon>
        <taxon>Rhizobiaceae</taxon>
        <taxon>Ferirhizobium</taxon>
    </lineage>
</organism>
<feature type="transmembrane region" description="Helical" evidence="1">
    <location>
        <begin position="198"/>
        <end position="216"/>
    </location>
</feature>